<dbReference type="Pfam" id="PF00561">
    <property type="entry name" value="Abhydrolase_1"/>
    <property type="match status" value="1"/>
</dbReference>
<protein>
    <recommendedName>
        <fullName evidence="3">AB hydrolase-1 domain-containing protein</fullName>
    </recommendedName>
</protein>
<dbReference type="Gene3D" id="3.40.50.1820">
    <property type="entry name" value="alpha/beta hydrolase"/>
    <property type="match status" value="1"/>
</dbReference>
<evidence type="ECO:0000256" key="1">
    <source>
        <dbReference type="ARBA" id="ARBA00004196"/>
    </source>
</evidence>
<dbReference type="PANTHER" id="PTHR24373">
    <property type="entry name" value="SLIT RELATED LEUCINE-RICH REPEAT NEURONAL PROTEIN"/>
    <property type="match status" value="1"/>
</dbReference>
<dbReference type="Pfam" id="PF13306">
    <property type="entry name" value="LRR_5"/>
    <property type="match status" value="3"/>
</dbReference>
<dbReference type="InterPro" id="IPR050328">
    <property type="entry name" value="Dev_Immune_Receptor"/>
</dbReference>
<accession>U4KK10</accession>
<comment type="subcellular location">
    <subcellularLocation>
        <location evidence="1">Cell envelope</location>
    </subcellularLocation>
</comment>
<dbReference type="InterPro" id="IPR042229">
    <property type="entry name" value="Listeria/Bacterioides_rpt_sf"/>
</dbReference>
<dbReference type="KEGG" id="apal:BN85403520"/>
<keyword evidence="5" id="KW-1185">Reference proteome</keyword>
<organism evidence="4 5">
    <name type="scientific">Alteracholeplasma palmae (strain ATCC 49389 / J233)</name>
    <name type="common">Acholeplasma palmae</name>
    <dbReference type="NCBI Taxonomy" id="1318466"/>
    <lineage>
        <taxon>Bacteria</taxon>
        <taxon>Bacillati</taxon>
        <taxon>Mycoplasmatota</taxon>
        <taxon>Mollicutes</taxon>
        <taxon>Acholeplasmatales</taxon>
        <taxon>Acholeplasmataceae</taxon>
        <taxon>Acholeplasma</taxon>
    </lineage>
</organism>
<reference evidence="4 5" key="1">
    <citation type="journal article" date="2013" name="J. Mol. Microbiol. Biotechnol.">
        <title>Analysis of the Complete Genomes of Acholeplasma brassicae , A. palmae and A. laidlawii and Their Comparison to the Obligate Parasites from ' Candidatus Phytoplasma'.</title>
        <authorList>
            <person name="Kube M."/>
            <person name="Siewert C."/>
            <person name="Migdoll A.M."/>
            <person name="Duduk B."/>
            <person name="Holz S."/>
            <person name="Rabus R."/>
            <person name="Seemuller E."/>
            <person name="Mitrovic J."/>
            <person name="Muller I."/>
            <person name="Buttner C."/>
            <person name="Reinhardt R."/>
        </authorList>
    </citation>
    <scope>NUCLEOTIDE SEQUENCE [LARGE SCALE GENOMIC DNA]</scope>
    <source>
        <strain evidence="4 5">J233</strain>
    </source>
</reference>
<dbReference type="InterPro" id="IPR026906">
    <property type="entry name" value="LRR_5"/>
</dbReference>
<dbReference type="GO" id="GO:0030313">
    <property type="term" value="C:cell envelope"/>
    <property type="evidence" value="ECO:0007669"/>
    <property type="project" value="UniProtKB-SubCell"/>
</dbReference>
<name>U4KK10_ALTPJ</name>
<keyword evidence="2" id="KW-0732">Signal</keyword>
<feature type="domain" description="AB hydrolase-1" evidence="3">
    <location>
        <begin position="200"/>
        <end position="261"/>
    </location>
</feature>
<evidence type="ECO:0000313" key="4">
    <source>
        <dbReference type="EMBL" id="CCV63929.1"/>
    </source>
</evidence>
<dbReference type="RefSeq" id="WP_026656514.1">
    <property type="nucleotide sequence ID" value="NC_022538.1"/>
</dbReference>
<proteinExistence type="predicted"/>
<dbReference type="InterPro" id="IPR000073">
    <property type="entry name" value="AB_hydrolase_1"/>
</dbReference>
<dbReference type="InterPro" id="IPR013378">
    <property type="entry name" value="InlB-like_B-rpt"/>
</dbReference>
<dbReference type="Gene3D" id="2.60.40.4270">
    <property type="entry name" value="Listeria-Bacteroides repeat domain"/>
    <property type="match status" value="1"/>
</dbReference>
<evidence type="ECO:0000259" key="3">
    <source>
        <dbReference type="Pfam" id="PF00561"/>
    </source>
</evidence>
<dbReference type="STRING" id="1318466.BN85403520"/>
<gene>
    <name evidence="4" type="ORF">BN85403520</name>
</gene>
<dbReference type="SUPFAM" id="SSF53474">
    <property type="entry name" value="alpha/beta-Hydrolases"/>
    <property type="match status" value="1"/>
</dbReference>
<dbReference type="Gene3D" id="3.40.50.12480">
    <property type="match status" value="1"/>
</dbReference>
<dbReference type="Proteomes" id="UP000032740">
    <property type="component" value="Chromosome"/>
</dbReference>
<dbReference type="InterPro" id="IPR029058">
    <property type="entry name" value="AB_hydrolase_fold"/>
</dbReference>
<dbReference type="InterPro" id="IPR032675">
    <property type="entry name" value="LRR_dom_sf"/>
</dbReference>
<sequence length="1394" mass="160028">MKKIYSTILLIVVAITTLSFTYGNELNDLGNEILYNETNTYNYDKTRLSKEGSLYNIEDPNLNKVSNSEPLVTFITHGLGGSASHWSNLTGFEEYKKYGLNETEISKEVKEEFSYTEDSIISMLSYLSDSNIFFAGFDENKNSHMVNLNKQNIDKTTVLGRVYDINTSSPYKESHITDISKHTIIVFESSRKASTGPNNDVYEEFNYLASKVIYDIKKLNGNILPKVNLIGHSRGGITNLQYALDHPDLVHSVFSFGTPYFGSETLRLGKELGVGEASKSMYQDINDTEKIEKYYNRWNDNYHRKYYKINVHALGGYSSLNSLVDLFVSSDYLIEELMSRLQETLQKNLDKEKLKKFLLSLEKGIISTGEWSFKIYGLFSDSFLGIDDILKTIPQTKIIIAHMQSQIRKKHFFAKYMYYSDVLVDLPSQIGEKGDLEYLGFNKYEKEFNTKNSNPNKLASNTFTVVHNMETRDIDFVGYVVRNIKMNSATNNKYELYHINDSEVEIVNYLGSGSETVEIPQEIEGKTVVRIYKNAFSFSKATKVIVPSTVANIGKSAFSNMENLKEIDLSKTKITELNEYLFSGDKQLVDVKLPEGLKTIKESAFYDNHELENISIPNTVIKIEKSVFENNKKLKKISLPNNLESIENNFVMGCENLNSLELSNQNKVYSVDENVLYNKDKTTLFIYPQGKNNEYFRVPSSVSYIATESFIGNQFLKSIDLNKTIEVGARAFEKSGNLQNIETLDIKKIGLNAFSGTKWLDKEVEYAILGNTLVKYKGSKEKIEAYDIPVTINRIDQNSFAYTEVKEITLPKSVKSIATNAFYQATKLEKIILLGNPVLEYGFIDKGKVSVKMPNSLYINTLSENGHLDIRDNLEILKTEVTLVDNGKSDTKTFLYGEPYNIDNGSINAEKWYSADGKVYEKSGVWNYTGEIITLKTKDKKDLEIMKGNKVIYTYRLVIGDSYNFINNEFYVNGNSVFTLPKPSIGYEYDLSQLETKNYDGSYSSIELVEKEIVYSVKIMNHVPNGDNSNYDIKKYTYKRVMEDGFKLFYPREDDKYDFNGLYYDSNYDESTKINDPKEIIKYKTLYGKWSKKTFKVVLNYNDNITPKEEILIEFGEPITLPEKTRNYYESSTWKDSDNRSFSFGTKITVISNLDLYIDWKLTEYDITYYNVDRIDSNRLPKTYNIESEITLENISRKGFKFEGWYTSSYYTTSKNKINKGSAGNAYFYAKWSIDFSYNRGERLITDKGITKNHYDVINIKDYTGYTITELRRNGYENIIISISLTMWEKSDGYQHIYISDSLKETNHIYSEEYDHKEGSKSVTRTLTISCNISRFTDDSIFILFDASGWSNDDWYNIISVNVTGRVVESNGNGGSCPVHDTPPINPGFEIIYC</sequence>
<dbReference type="EMBL" id="FO681347">
    <property type="protein sequence ID" value="CCV63929.1"/>
    <property type="molecule type" value="Genomic_DNA"/>
</dbReference>
<evidence type="ECO:0000256" key="2">
    <source>
        <dbReference type="ARBA" id="ARBA00022729"/>
    </source>
</evidence>
<dbReference type="SUPFAM" id="SSF52058">
    <property type="entry name" value="L domain-like"/>
    <property type="match status" value="1"/>
</dbReference>
<dbReference type="NCBIfam" id="TIGR02543">
    <property type="entry name" value="List_Bact_rpt"/>
    <property type="match status" value="1"/>
</dbReference>
<dbReference type="HOGENOM" id="CLU_254718_0_0_14"/>
<evidence type="ECO:0000313" key="5">
    <source>
        <dbReference type="Proteomes" id="UP000032740"/>
    </source>
</evidence>
<dbReference type="Gene3D" id="3.80.10.10">
    <property type="entry name" value="Ribonuclease Inhibitor"/>
    <property type="match status" value="1"/>
</dbReference>
<dbReference type="PANTHER" id="PTHR24373:SF275">
    <property type="entry name" value="TIR DOMAIN-CONTAINING PROTEIN"/>
    <property type="match status" value="1"/>
</dbReference>
<dbReference type="OrthoDB" id="396269at2"/>